<name>A0AAE0LH92_9CHLO</name>
<evidence type="ECO:0000313" key="2">
    <source>
        <dbReference type="EMBL" id="KAK3284719.1"/>
    </source>
</evidence>
<gene>
    <name evidence="2" type="ORF">CYMTET_7643</name>
</gene>
<feature type="domain" description="Sialidase" evidence="1">
    <location>
        <begin position="35"/>
        <end position="325"/>
    </location>
</feature>
<dbReference type="InterPro" id="IPR011040">
    <property type="entry name" value="Sialidase"/>
</dbReference>
<reference evidence="2 3" key="1">
    <citation type="journal article" date="2015" name="Genome Biol. Evol.">
        <title>Comparative Genomics of a Bacterivorous Green Alga Reveals Evolutionary Causalities and Consequences of Phago-Mixotrophic Mode of Nutrition.</title>
        <authorList>
            <person name="Burns J.A."/>
            <person name="Paasch A."/>
            <person name="Narechania A."/>
            <person name="Kim E."/>
        </authorList>
    </citation>
    <scope>NUCLEOTIDE SEQUENCE [LARGE SCALE GENOMIC DNA]</scope>
    <source>
        <strain evidence="2 3">PLY_AMNH</strain>
    </source>
</reference>
<evidence type="ECO:0000259" key="1">
    <source>
        <dbReference type="Pfam" id="PF13088"/>
    </source>
</evidence>
<dbReference type="CDD" id="cd15482">
    <property type="entry name" value="Sialidase_non-viral"/>
    <property type="match status" value="1"/>
</dbReference>
<dbReference type="PANTHER" id="PTHR43752:SF2">
    <property type="entry name" value="BNR_ASP-BOX REPEAT FAMILY PROTEIN"/>
    <property type="match status" value="1"/>
</dbReference>
<evidence type="ECO:0000313" key="3">
    <source>
        <dbReference type="Proteomes" id="UP001190700"/>
    </source>
</evidence>
<organism evidence="2 3">
    <name type="scientific">Cymbomonas tetramitiformis</name>
    <dbReference type="NCBI Taxonomy" id="36881"/>
    <lineage>
        <taxon>Eukaryota</taxon>
        <taxon>Viridiplantae</taxon>
        <taxon>Chlorophyta</taxon>
        <taxon>Pyramimonadophyceae</taxon>
        <taxon>Pyramimonadales</taxon>
        <taxon>Pyramimonadaceae</taxon>
        <taxon>Cymbomonas</taxon>
    </lineage>
</organism>
<comment type="caution">
    <text evidence="2">The sequence shown here is derived from an EMBL/GenBank/DDBJ whole genome shotgun (WGS) entry which is preliminary data.</text>
</comment>
<sequence length="353" mass="38361">MWQVAAQFYIMGPGRCPKPSHHASTIVQLGPGRGFMAAWFGGQTEGFPDASIYTSVFQASEQQWSSPVQVVASVGEALWNPVLFKMPGGALYLFFKVGMTPATWLGGFKKSTDDGLTWGPPKLFPEGILGPIKNKPLLLADGTLLAPSSVETPTKTTANLVSGLTGAKVTTEEVWENWVEATRDIEHSWTNYGPIKNRLGGRTIQPSLFVDAVGNVRMLARSSTRHVVMARSDSLGQNWTEALDTTVPAPNSGMDAVKLADGRLLLVHNPLAPRGGPQRGMLSIALSPDDGETWYNGPMLENSGKEHHEFSYPAVIQAQNGLVHITYTWRRMNIKHVIVDPSQLQMAGKPMGT</sequence>
<dbReference type="AlphaFoldDB" id="A0AAE0LH92"/>
<dbReference type="Proteomes" id="UP001190700">
    <property type="component" value="Unassembled WGS sequence"/>
</dbReference>
<dbReference type="PANTHER" id="PTHR43752">
    <property type="entry name" value="BNR/ASP-BOX REPEAT FAMILY PROTEIN"/>
    <property type="match status" value="1"/>
</dbReference>
<dbReference type="InterPro" id="IPR036278">
    <property type="entry name" value="Sialidase_sf"/>
</dbReference>
<proteinExistence type="predicted"/>
<accession>A0AAE0LH92</accession>
<dbReference type="Pfam" id="PF13088">
    <property type="entry name" value="BNR_2"/>
    <property type="match status" value="1"/>
</dbReference>
<dbReference type="EMBL" id="LGRX02002188">
    <property type="protein sequence ID" value="KAK3284719.1"/>
    <property type="molecule type" value="Genomic_DNA"/>
</dbReference>
<dbReference type="Gene3D" id="2.120.10.10">
    <property type="match status" value="1"/>
</dbReference>
<protein>
    <recommendedName>
        <fullName evidence="1">Sialidase domain-containing protein</fullName>
    </recommendedName>
</protein>
<dbReference type="SUPFAM" id="SSF50939">
    <property type="entry name" value="Sialidases"/>
    <property type="match status" value="1"/>
</dbReference>
<keyword evidence="3" id="KW-1185">Reference proteome</keyword>